<dbReference type="AlphaFoldDB" id="A0A1E4SQS5"/>
<protein>
    <submittedName>
        <fullName evidence="1">Uncharacterized protein</fullName>
    </submittedName>
</protein>
<dbReference type="EMBL" id="KV453909">
    <property type="protein sequence ID" value="ODV81851.1"/>
    <property type="molecule type" value="Genomic_DNA"/>
</dbReference>
<evidence type="ECO:0000313" key="1">
    <source>
        <dbReference type="EMBL" id="ODV81851.1"/>
    </source>
</evidence>
<name>A0A1E4SQS5_9ASCO</name>
<proteinExistence type="predicted"/>
<dbReference type="GeneID" id="30985521"/>
<dbReference type="Proteomes" id="UP000094285">
    <property type="component" value="Unassembled WGS sequence"/>
</dbReference>
<accession>A0A1E4SQS5</accession>
<keyword evidence="2" id="KW-1185">Reference proteome</keyword>
<dbReference type="RefSeq" id="XP_020066973.1">
    <property type="nucleotide sequence ID" value="XM_020211385.1"/>
</dbReference>
<sequence>MDFRQDLKFDPGTARLAHAQATVPLGCSVSWMMLATTRFDVTVGLIGVKGCIGDVSYRCQTVFASTCHSQLTEFHLVTVLSSN</sequence>
<reference evidence="2" key="1">
    <citation type="submission" date="2016-05" db="EMBL/GenBank/DDBJ databases">
        <title>Comparative genomics of biotechnologically important yeasts.</title>
        <authorList>
            <consortium name="DOE Joint Genome Institute"/>
            <person name="Riley R."/>
            <person name="Haridas S."/>
            <person name="Wolfe K.H."/>
            <person name="Lopes M.R."/>
            <person name="Hittinger C.T."/>
            <person name="Goker M."/>
            <person name="Salamov A."/>
            <person name="Wisecaver J."/>
            <person name="Long T.M."/>
            <person name="Aerts A.L."/>
            <person name="Barry K."/>
            <person name="Choi C."/>
            <person name="Clum A."/>
            <person name="Coughlan A.Y."/>
            <person name="Deshpande S."/>
            <person name="Douglass A.P."/>
            <person name="Hanson S.J."/>
            <person name="Klenk H.-P."/>
            <person name="Labutti K."/>
            <person name="Lapidus A."/>
            <person name="Lindquist E."/>
            <person name="Lipzen A."/>
            <person name="Meier-Kolthoff J.P."/>
            <person name="Ohm R.A."/>
            <person name="Otillar R.P."/>
            <person name="Pangilinan J."/>
            <person name="Peng Y."/>
            <person name="Rokas A."/>
            <person name="Rosa C.A."/>
            <person name="Scheuner C."/>
            <person name="Sibirny A.A."/>
            <person name="Slot J.C."/>
            <person name="Stielow J.B."/>
            <person name="Sun H."/>
            <person name="Kurtzman C.P."/>
            <person name="Blackwell M."/>
            <person name="Grigoriev I.V."/>
            <person name="Jeffries T.W."/>
        </authorList>
    </citation>
    <scope>NUCLEOTIDE SEQUENCE [LARGE SCALE GENOMIC DNA]</scope>
    <source>
        <strain evidence="2">NRRL Y-17324</strain>
    </source>
</reference>
<evidence type="ECO:0000313" key="2">
    <source>
        <dbReference type="Proteomes" id="UP000094285"/>
    </source>
</evidence>
<organism evidence="1 2">
    <name type="scientific">Suhomyces tanzawaensis NRRL Y-17324</name>
    <dbReference type="NCBI Taxonomy" id="984487"/>
    <lineage>
        <taxon>Eukaryota</taxon>
        <taxon>Fungi</taxon>
        <taxon>Dikarya</taxon>
        <taxon>Ascomycota</taxon>
        <taxon>Saccharomycotina</taxon>
        <taxon>Pichiomycetes</taxon>
        <taxon>Debaryomycetaceae</taxon>
        <taxon>Suhomyces</taxon>
    </lineage>
</organism>
<gene>
    <name evidence="1" type="ORF">CANTADRAFT_87807</name>
</gene>